<gene>
    <name evidence="3" type="ORF">BSZ37_09165</name>
</gene>
<evidence type="ECO:0000256" key="1">
    <source>
        <dbReference type="SAM" id="SignalP"/>
    </source>
</evidence>
<comment type="caution">
    <text evidence="3">The sequence shown here is derived from an EMBL/GenBank/DDBJ whole genome shotgun (WGS) entry which is preliminary data.</text>
</comment>
<dbReference type="SUPFAM" id="SSF56601">
    <property type="entry name" value="beta-lactamase/transpeptidase-like"/>
    <property type="match status" value="1"/>
</dbReference>
<dbReference type="Pfam" id="PF00144">
    <property type="entry name" value="Beta-lactamase"/>
    <property type="match status" value="1"/>
</dbReference>
<name>A0A271IZU2_9BACT</name>
<dbReference type="RefSeq" id="WP_095510256.1">
    <property type="nucleotide sequence ID" value="NZ_MQWD01000001.1"/>
</dbReference>
<dbReference type="InterPro" id="IPR012338">
    <property type="entry name" value="Beta-lactam/transpept-like"/>
</dbReference>
<feature type="domain" description="Beta-lactamase-related" evidence="2">
    <location>
        <begin position="32"/>
        <end position="343"/>
    </location>
</feature>
<dbReference type="OrthoDB" id="9793489at2"/>
<dbReference type="Proteomes" id="UP000216339">
    <property type="component" value="Unassembled WGS sequence"/>
</dbReference>
<proteinExistence type="predicted"/>
<accession>A0A271IZU2</accession>
<evidence type="ECO:0000259" key="2">
    <source>
        <dbReference type="Pfam" id="PF00144"/>
    </source>
</evidence>
<organism evidence="3 4">
    <name type="scientific">Rubrivirga marina</name>
    <dbReference type="NCBI Taxonomy" id="1196024"/>
    <lineage>
        <taxon>Bacteria</taxon>
        <taxon>Pseudomonadati</taxon>
        <taxon>Rhodothermota</taxon>
        <taxon>Rhodothermia</taxon>
        <taxon>Rhodothermales</taxon>
        <taxon>Rubricoccaceae</taxon>
        <taxon>Rubrivirga</taxon>
    </lineage>
</organism>
<dbReference type="InterPro" id="IPR001466">
    <property type="entry name" value="Beta-lactam-related"/>
</dbReference>
<dbReference type="AlphaFoldDB" id="A0A271IZU2"/>
<keyword evidence="4" id="KW-1185">Reference proteome</keyword>
<protein>
    <recommendedName>
        <fullName evidence="2">Beta-lactamase-related domain-containing protein</fullName>
    </recommendedName>
</protein>
<dbReference type="Gene3D" id="3.40.710.10">
    <property type="entry name" value="DD-peptidase/beta-lactamase superfamily"/>
    <property type="match status" value="1"/>
</dbReference>
<feature type="signal peptide" evidence="1">
    <location>
        <begin position="1"/>
        <end position="16"/>
    </location>
</feature>
<sequence length="373" mass="39139">MRALLAAALFTVGAHAQPLASAPVDPLSRKIDAAVRAVHEAGAFDGVVLVVEGTPAAPRVLYEGAFGLADRTWRIPMTPDVRFPLASITKQVAAVVAHRLEMDGRLDLGAPVARYVPGLIAGGDSVLVRYLLNHTSGLPDLDADGGAAWRCPLPGEPDTLAIAADVIRLFGSGPLRATPGGTVAYNNADYLVLEAVMEAATGEPFEALLRHEILDPLGMTDSGLLRPSGTVERLATAYAADEPSLCLARWRYGGAAALYGTAADLARFDLALISGDLLPPDRLDALWASSSEMGFVAQGAWSYTKPIGDARVRVIERQGTFGALGVLNVLLPDQGRAVILLKNPGDANLFALSHQPGLPDDLVRLVAAPPEAE</sequence>
<dbReference type="EMBL" id="MQWD01000001">
    <property type="protein sequence ID" value="PAP76597.1"/>
    <property type="molecule type" value="Genomic_DNA"/>
</dbReference>
<dbReference type="InterPro" id="IPR050789">
    <property type="entry name" value="Diverse_Enzym_Activities"/>
</dbReference>
<feature type="chain" id="PRO_5012018152" description="Beta-lactamase-related domain-containing protein" evidence="1">
    <location>
        <begin position="17"/>
        <end position="373"/>
    </location>
</feature>
<evidence type="ECO:0000313" key="3">
    <source>
        <dbReference type="EMBL" id="PAP76597.1"/>
    </source>
</evidence>
<keyword evidence="1" id="KW-0732">Signal</keyword>
<evidence type="ECO:0000313" key="4">
    <source>
        <dbReference type="Proteomes" id="UP000216339"/>
    </source>
</evidence>
<reference evidence="3 4" key="1">
    <citation type="submission" date="2016-11" db="EMBL/GenBank/DDBJ databases">
        <title>Study of marine rhodopsin-containing bacteria.</title>
        <authorList>
            <person name="Yoshizawa S."/>
            <person name="Kumagai Y."/>
            <person name="Kogure K."/>
        </authorList>
    </citation>
    <scope>NUCLEOTIDE SEQUENCE [LARGE SCALE GENOMIC DNA]</scope>
    <source>
        <strain evidence="3 4">SAORIC-28</strain>
    </source>
</reference>
<dbReference type="PANTHER" id="PTHR43283">
    <property type="entry name" value="BETA-LACTAMASE-RELATED"/>
    <property type="match status" value="1"/>
</dbReference>